<keyword evidence="2" id="KW-1185">Reference proteome</keyword>
<protein>
    <submittedName>
        <fullName evidence="1">Uncharacterized protein</fullName>
    </submittedName>
</protein>
<organism evidence="1 2">
    <name type="scientific">Methylomusa anaerophila</name>
    <dbReference type="NCBI Taxonomy" id="1930071"/>
    <lineage>
        <taxon>Bacteria</taxon>
        <taxon>Bacillati</taxon>
        <taxon>Bacillota</taxon>
        <taxon>Negativicutes</taxon>
        <taxon>Selenomonadales</taxon>
        <taxon>Sporomusaceae</taxon>
        <taxon>Methylomusa</taxon>
    </lineage>
</organism>
<dbReference type="AlphaFoldDB" id="A0A348ANW1"/>
<sequence length="52" mass="5869">MSPEIVKWIGSLTKAGFKIILVSNSGVEIRFLDKHSQAVPREDTWLIPLLSF</sequence>
<evidence type="ECO:0000313" key="2">
    <source>
        <dbReference type="Proteomes" id="UP000276437"/>
    </source>
</evidence>
<accession>A0A348ANW1</accession>
<name>A0A348ANW1_9FIRM</name>
<dbReference type="EMBL" id="AP018449">
    <property type="protein sequence ID" value="BBB92759.1"/>
    <property type="molecule type" value="Genomic_DNA"/>
</dbReference>
<dbReference type="KEGG" id="mana:MAMMFC1_03455"/>
<evidence type="ECO:0000313" key="1">
    <source>
        <dbReference type="EMBL" id="BBB92759.1"/>
    </source>
</evidence>
<dbReference type="Proteomes" id="UP000276437">
    <property type="component" value="Chromosome"/>
</dbReference>
<gene>
    <name evidence="1" type="ORF">MAMMFC1_03455</name>
</gene>
<reference evidence="1 2" key="1">
    <citation type="journal article" date="2018" name="Int. J. Syst. Evol. Microbiol.">
        <title>Methylomusa anaerophila gen. nov., sp. nov., an anaerobic methanol-utilizing bacterium isolated from a microbial fuel cell.</title>
        <authorList>
            <person name="Amano N."/>
            <person name="Yamamuro A."/>
            <person name="Miyahara M."/>
            <person name="Kouzuma A."/>
            <person name="Abe T."/>
            <person name="Watanabe K."/>
        </authorList>
    </citation>
    <scope>NUCLEOTIDE SEQUENCE [LARGE SCALE GENOMIC DNA]</scope>
    <source>
        <strain evidence="1 2">MMFC1</strain>
    </source>
</reference>
<proteinExistence type="predicted"/>